<name>A0A921GG20_9ACTN</name>
<evidence type="ECO:0000313" key="4">
    <source>
        <dbReference type="Proteomes" id="UP000697330"/>
    </source>
</evidence>
<dbReference type="EMBL" id="DYWQ01000087">
    <property type="protein sequence ID" value="HJF45239.1"/>
    <property type="molecule type" value="Genomic_DNA"/>
</dbReference>
<evidence type="ECO:0000256" key="1">
    <source>
        <dbReference type="SAM" id="MobiDB-lite"/>
    </source>
</evidence>
<gene>
    <name evidence="3" type="ORF">K8U72_05580</name>
</gene>
<dbReference type="AlphaFoldDB" id="A0A921GG20"/>
<sequence>MSAADESEKDGQGAREAAEGGQDATPAPANVTGDAPGADDVDATVAGRTATLGGPPAEDTERRPPVVPMPVAPDEGAANPALRDVAGTMGRYLRGRAQAVCDALRAHRIAAAVTAAAALVLIAVGVALALRPPAVPAEELVAGDARTRLTTPEYAPGAFGIDDILVARDVEVRSIVPSEDGAARAEVLVTYEGSNAVRAEKSATLGYALRDGEWVAAGEPEDVRVSWTPINGISRERLAANMGAVLERADQQLGGSEGEASLEDLYAGAELTVEREEFDPEMGTDVLDLVCTRSGVFESYECRLSVTFSFRSSTGQWEIESVRASEDGRTRSLEPLLGTWSGTFSRQETDGTRCLAARAAGLVISVDQTWTESGVTQVSGSVAGVAHYHAHPAQDAQGCNGDAMFQEVPFTATLVDDEGGTLVLEATLPEDVDGVVSLTLRLGGPDDPTSATAEVTTSYARTGSFLFIPYDETLTYTDVFSLRK</sequence>
<evidence type="ECO:0000256" key="2">
    <source>
        <dbReference type="SAM" id="Phobius"/>
    </source>
</evidence>
<feature type="compositionally biased region" description="Basic and acidic residues" evidence="1">
    <location>
        <begin position="9"/>
        <end position="18"/>
    </location>
</feature>
<organism evidence="3 4">
    <name type="scientific">Thermophilibacter provencensis</name>
    <dbReference type="NCBI Taxonomy" id="1852386"/>
    <lineage>
        <taxon>Bacteria</taxon>
        <taxon>Bacillati</taxon>
        <taxon>Actinomycetota</taxon>
        <taxon>Coriobacteriia</taxon>
        <taxon>Coriobacteriales</taxon>
        <taxon>Atopobiaceae</taxon>
        <taxon>Thermophilibacter</taxon>
    </lineage>
</organism>
<evidence type="ECO:0000313" key="3">
    <source>
        <dbReference type="EMBL" id="HJF45239.1"/>
    </source>
</evidence>
<proteinExistence type="predicted"/>
<reference evidence="3" key="2">
    <citation type="submission" date="2021-09" db="EMBL/GenBank/DDBJ databases">
        <authorList>
            <person name="Gilroy R."/>
        </authorList>
    </citation>
    <scope>NUCLEOTIDE SEQUENCE</scope>
    <source>
        <strain evidence="3">CHK124-7917</strain>
    </source>
</reference>
<keyword evidence="2" id="KW-0472">Membrane</keyword>
<feature type="region of interest" description="Disordered" evidence="1">
    <location>
        <begin position="1"/>
        <end position="79"/>
    </location>
</feature>
<keyword evidence="2" id="KW-0812">Transmembrane</keyword>
<feature type="transmembrane region" description="Helical" evidence="2">
    <location>
        <begin position="109"/>
        <end position="130"/>
    </location>
</feature>
<reference evidence="3" key="1">
    <citation type="journal article" date="2021" name="PeerJ">
        <title>Extensive microbial diversity within the chicken gut microbiome revealed by metagenomics and culture.</title>
        <authorList>
            <person name="Gilroy R."/>
            <person name="Ravi A."/>
            <person name="Getino M."/>
            <person name="Pursley I."/>
            <person name="Horton D.L."/>
            <person name="Alikhan N.F."/>
            <person name="Baker D."/>
            <person name="Gharbi K."/>
            <person name="Hall N."/>
            <person name="Watson M."/>
            <person name="Adriaenssens E.M."/>
            <person name="Foster-Nyarko E."/>
            <person name="Jarju S."/>
            <person name="Secka A."/>
            <person name="Antonio M."/>
            <person name="Oren A."/>
            <person name="Chaudhuri R.R."/>
            <person name="La Ragione R."/>
            <person name="Hildebrand F."/>
            <person name="Pallen M.J."/>
        </authorList>
    </citation>
    <scope>NUCLEOTIDE SEQUENCE</scope>
    <source>
        <strain evidence="3">CHK124-7917</strain>
    </source>
</reference>
<dbReference type="Proteomes" id="UP000697330">
    <property type="component" value="Unassembled WGS sequence"/>
</dbReference>
<protein>
    <submittedName>
        <fullName evidence="3">Uncharacterized protein</fullName>
    </submittedName>
</protein>
<accession>A0A921GG20</accession>
<keyword evidence="2" id="KW-1133">Transmembrane helix</keyword>
<comment type="caution">
    <text evidence="3">The sequence shown here is derived from an EMBL/GenBank/DDBJ whole genome shotgun (WGS) entry which is preliminary data.</text>
</comment>
<dbReference type="RefSeq" id="WP_274959066.1">
    <property type="nucleotide sequence ID" value="NZ_DYWQ01000087.1"/>
</dbReference>